<dbReference type="Proteomes" id="UP001056012">
    <property type="component" value="Chromosome 8"/>
</dbReference>
<sequence length="126" mass="13996">MPKGSNMTIDERYIAIGMLQGGATVAEVAAKFERSRSTIHRLYKKFSTTTTAHDRPRSGRPKILSNRQKKIISRAARATPKIRYQKLAKAAVVVQPDGTSSKPPSRSTLYRVLRSQNLSARSIAKN</sequence>
<proteinExistence type="predicted"/>
<name>A0A9Q9DXD9_CURCL</name>
<dbReference type="EMBL" id="CP089281">
    <property type="protein sequence ID" value="USP82837.1"/>
    <property type="molecule type" value="Genomic_DNA"/>
</dbReference>
<organism evidence="2 3">
    <name type="scientific">Curvularia clavata</name>
    <dbReference type="NCBI Taxonomy" id="95742"/>
    <lineage>
        <taxon>Eukaryota</taxon>
        <taxon>Fungi</taxon>
        <taxon>Dikarya</taxon>
        <taxon>Ascomycota</taxon>
        <taxon>Pezizomycotina</taxon>
        <taxon>Dothideomycetes</taxon>
        <taxon>Pleosporomycetidae</taxon>
        <taxon>Pleosporales</taxon>
        <taxon>Pleosporineae</taxon>
        <taxon>Pleosporaceae</taxon>
        <taxon>Curvularia</taxon>
    </lineage>
</organism>
<dbReference type="SUPFAM" id="SSF46689">
    <property type="entry name" value="Homeodomain-like"/>
    <property type="match status" value="1"/>
</dbReference>
<gene>
    <name evidence="2" type="ORF">yc1106_10111</name>
</gene>
<protein>
    <recommendedName>
        <fullName evidence="4">Transposase IS30-like HTH domain-containing protein</fullName>
    </recommendedName>
</protein>
<evidence type="ECO:0008006" key="4">
    <source>
        <dbReference type="Google" id="ProtNLM"/>
    </source>
</evidence>
<reference evidence="2" key="1">
    <citation type="submission" date="2021-12" db="EMBL/GenBank/DDBJ databases">
        <title>Curvularia clavata genome.</title>
        <authorList>
            <person name="Cao Y."/>
        </authorList>
    </citation>
    <scope>NUCLEOTIDE SEQUENCE</scope>
    <source>
        <strain evidence="2">Yc1106</strain>
    </source>
</reference>
<accession>A0A9Q9DXD9</accession>
<feature type="region of interest" description="Disordered" evidence="1">
    <location>
        <begin position="47"/>
        <end position="67"/>
    </location>
</feature>
<evidence type="ECO:0000313" key="2">
    <source>
        <dbReference type="EMBL" id="USP82837.1"/>
    </source>
</evidence>
<dbReference type="InterPro" id="IPR009057">
    <property type="entry name" value="Homeodomain-like_sf"/>
</dbReference>
<dbReference type="Pfam" id="PF13384">
    <property type="entry name" value="HTH_23"/>
    <property type="match status" value="1"/>
</dbReference>
<evidence type="ECO:0000256" key="1">
    <source>
        <dbReference type="SAM" id="MobiDB-lite"/>
    </source>
</evidence>
<dbReference type="OrthoDB" id="2385703at2759"/>
<dbReference type="AlphaFoldDB" id="A0A9Q9DXD9"/>
<dbReference type="VEuPathDB" id="FungiDB:yc1106_10111"/>
<keyword evidence="3" id="KW-1185">Reference proteome</keyword>
<evidence type="ECO:0000313" key="3">
    <source>
        <dbReference type="Proteomes" id="UP001056012"/>
    </source>
</evidence>